<feature type="transmembrane region" description="Helical" evidence="3">
    <location>
        <begin position="144"/>
        <end position="165"/>
    </location>
</feature>
<dbReference type="CDD" id="cd00383">
    <property type="entry name" value="trans_reg_C"/>
    <property type="match status" value="1"/>
</dbReference>
<dbReference type="GO" id="GO:0006355">
    <property type="term" value="P:regulation of DNA-templated transcription"/>
    <property type="evidence" value="ECO:0007669"/>
    <property type="project" value="InterPro"/>
</dbReference>
<feature type="DNA-binding region" description="OmpR/PhoB-type" evidence="2">
    <location>
        <begin position="16"/>
        <end position="112"/>
    </location>
</feature>
<evidence type="ECO:0000313" key="6">
    <source>
        <dbReference type="Proteomes" id="UP001214043"/>
    </source>
</evidence>
<gene>
    <name evidence="5" type="ORF">PUV54_14515</name>
</gene>
<name>A0AAE9ZHV8_9PROT</name>
<keyword evidence="1 2" id="KW-0238">DNA-binding</keyword>
<dbReference type="KEGG" id="hfl:PUV54_14515"/>
<keyword evidence="6" id="KW-1185">Reference proteome</keyword>
<dbReference type="RefSeq" id="WP_274492984.1">
    <property type="nucleotide sequence ID" value="NZ_CP118166.1"/>
</dbReference>
<evidence type="ECO:0000256" key="3">
    <source>
        <dbReference type="SAM" id="Phobius"/>
    </source>
</evidence>
<dbReference type="SMART" id="SM00862">
    <property type="entry name" value="Trans_reg_C"/>
    <property type="match status" value="1"/>
</dbReference>
<dbReference type="GO" id="GO:0003677">
    <property type="term" value="F:DNA binding"/>
    <property type="evidence" value="ECO:0007669"/>
    <property type="project" value="UniProtKB-UniRule"/>
</dbReference>
<sequence>MSLIQPLDSTENLTDGAPIRFGNALYDPASRIVHTGGKELALEPKIAELLERLAATEGPVSRDTLLDEIWGADGSDEALTQAISKLRRALGDISRPYQIIKTTPRYGYELEKAAMAPPDAQLSSNDSKNAKSVLTAHFQRRREFYFGSFCGAALVIVIIALNTIFNPPLMMQREIVCSEGASPSECSDLISRAQ</sequence>
<proteinExistence type="predicted"/>
<evidence type="ECO:0000259" key="4">
    <source>
        <dbReference type="PROSITE" id="PS51755"/>
    </source>
</evidence>
<evidence type="ECO:0000313" key="5">
    <source>
        <dbReference type="EMBL" id="WDI31161.1"/>
    </source>
</evidence>
<protein>
    <submittedName>
        <fullName evidence="5">Winged helix-turn-helix domain-containing protein</fullName>
    </submittedName>
</protein>
<evidence type="ECO:0000256" key="1">
    <source>
        <dbReference type="ARBA" id="ARBA00023125"/>
    </source>
</evidence>
<dbReference type="Proteomes" id="UP001214043">
    <property type="component" value="Chromosome"/>
</dbReference>
<keyword evidence="3" id="KW-0812">Transmembrane</keyword>
<evidence type="ECO:0000256" key="2">
    <source>
        <dbReference type="PROSITE-ProRule" id="PRU01091"/>
    </source>
</evidence>
<dbReference type="EMBL" id="CP118166">
    <property type="protein sequence ID" value="WDI31161.1"/>
    <property type="molecule type" value="Genomic_DNA"/>
</dbReference>
<dbReference type="InterPro" id="IPR016032">
    <property type="entry name" value="Sig_transdc_resp-reg_C-effctor"/>
</dbReference>
<feature type="domain" description="OmpR/PhoB-type" evidence="4">
    <location>
        <begin position="16"/>
        <end position="112"/>
    </location>
</feature>
<dbReference type="InterPro" id="IPR036388">
    <property type="entry name" value="WH-like_DNA-bd_sf"/>
</dbReference>
<dbReference type="Pfam" id="PF00486">
    <property type="entry name" value="Trans_reg_C"/>
    <property type="match status" value="1"/>
</dbReference>
<dbReference type="AlphaFoldDB" id="A0AAE9ZHV8"/>
<dbReference type="InterPro" id="IPR001867">
    <property type="entry name" value="OmpR/PhoB-type_DNA-bd"/>
</dbReference>
<keyword evidence="3" id="KW-0472">Membrane</keyword>
<dbReference type="SUPFAM" id="SSF46894">
    <property type="entry name" value="C-terminal effector domain of the bipartite response regulators"/>
    <property type="match status" value="1"/>
</dbReference>
<keyword evidence="3" id="KW-1133">Transmembrane helix</keyword>
<dbReference type="GO" id="GO:0000160">
    <property type="term" value="P:phosphorelay signal transduction system"/>
    <property type="evidence" value="ECO:0007669"/>
    <property type="project" value="InterPro"/>
</dbReference>
<dbReference type="PROSITE" id="PS51755">
    <property type="entry name" value="OMPR_PHOB"/>
    <property type="match status" value="1"/>
</dbReference>
<dbReference type="Gene3D" id="1.10.10.10">
    <property type="entry name" value="Winged helix-like DNA-binding domain superfamily/Winged helix DNA-binding domain"/>
    <property type="match status" value="1"/>
</dbReference>
<accession>A0AAE9ZHV8</accession>
<reference evidence="5" key="1">
    <citation type="submission" date="2023-02" db="EMBL/GenBank/DDBJ databases">
        <title>Genome sequence of Hyphococcus flavus.</title>
        <authorList>
            <person name="Rong J.-C."/>
            <person name="Zhao Q."/>
            <person name="Yi M."/>
            <person name="Wu J.-Y."/>
        </authorList>
    </citation>
    <scope>NUCLEOTIDE SEQUENCE</scope>
    <source>
        <strain evidence="5">MCCC 1K03223</strain>
    </source>
</reference>
<organism evidence="5 6">
    <name type="scientific">Hyphococcus flavus</name>
    <dbReference type="NCBI Taxonomy" id="1866326"/>
    <lineage>
        <taxon>Bacteria</taxon>
        <taxon>Pseudomonadati</taxon>
        <taxon>Pseudomonadota</taxon>
        <taxon>Alphaproteobacteria</taxon>
        <taxon>Parvularculales</taxon>
        <taxon>Parvularculaceae</taxon>
        <taxon>Hyphococcus</taxon>
    </lineage>
</organism>